<organism evidence="2 3">
    <name type="scientific">Trichococcus pasteurii</name>
    <dbReference type="NCBI Taxonomy" id="43064"/>
    <lineage>
        <taxon>Bacteria</taxon>
        <taxon>Bacillati</taxon>
        <taxon>Bacillota</taxon>
        <taxon>Bacilli</taxon>
        <taxon>Lactobacillales</taxon>
        <taxon>Carnobacteriaceae</taxon>
        <taxon>Trichococcus</taxon>
    </lineage>
</organism>
<feature type="transmembrane region" description="Helical" evidence="1">
    <location>
        <begin position="111"/>
        <end position="134"/>
    </location>
</feature>
<sequence>MSPRPDLTSPSAPNRIIVLHFYWSFFQNITAVWTSSCPQTDLDDVKFISQNSNHFRIKGNYYYSHWSTAVSATIPQKFHVEHLLLHLQNLLQPCIIFLPQLMFHVELFRQCLFFGLIPSVNLSPASICFSIYLLF</sequence>
<reference evidence="3" key="1">
    <citation type="submission" date="2016-04" db="EMBL/GenBank/DDBJ databases">
        <authorList>
            <person name="Strepis N."/>
        </authorList>
    </citation>
    <scope>NUCLEOTIDE SEQUENCE [LARGE SCALE GENOMIC DNA]</scope>
</reference>
<dbReference type="EMBL" id="FWEY01000004">
    <property type="protein sequence ID" value="SLM52055.1"/>
    <property type="molecule type" value="Genomic_DNA"/>
</dbReference>
<keyword evidence="1" id="KW-0472">Membrane</keyword>
<proteinExistence type="predicted"/>
<gene>
    <name evidence="2" type="ORF">TPAS_1736</name>
</gene>
<accession>A0A1W1IGA6</accession>
<evidence type="ECO:0000256" key="1">
    <source>
        <dbReference type="SAM" id="Phobius"/>
    </source>
</evidence>
<evidence type="ECO:0000313" key="2">
    <source>
        <dbReference type="EMBL" id="SLM52055.1"/>
    </source>
</evidence>
<keyword evidence="1" id="KW-0812">Transmembrane</keyword>
<keyword evidence="1" id="KW-1133">Transmembrane helix</keyword>
<dbReference type="AlphaFoldDB" id="A0A1W1IGA6"/>
<name>A0A1W1IGA6_9LACT</name>
<dbReference type="Proteomes" id="UP000195985">
    <property type="component" value="Unassembled WGS sequence"/>
</dbReference>
<evidence type="ECO:0000313" key="3">
    <source>
        <dbReference type="Proteomes" id="UP000195985"/>
    </source>
</evidence>
<dbReference type="STRING" id="43064.SAMN04488086_11157"/>
<keyword evidence="3" id="KW-1185">Reference proteome</keyword>
<protein>
    <submittedName>
        <fullName evidence="2">Uncharacterized protein</fullName>
    </submittedName>
</protein>